<keyword evidence="7" id="KW-0732">Signal</keyword>
<keyword evidence="5" id="KW-0482">Metalloprotease</keyword>
<dbReference type="Proteomes" id="UP000657574">
    <property type="component" value="Unassembled WGS sequence"/>
</dbReference>
<evidence type="ECO:0000256" key="1">
    <source>
        <dbReference type="ARBA" id="ARBA00022670"/>
    </source>
</evidence>
<keyword evidence="10" id="KW-1185">Reference proteome</keyword>
<dbReference type="GO" id="GO:0008237">
    <property type="term" value="F:metallopeptidase activity"/>
    <property type="evidence" value="ECO:0007669"/>
    <property type="project" value="UniProtKB-KW"/>
</dbReference>
<dbReference type="InterPro" id="IPR050728">
    <property type="entry name" value="Zinc_Metalloprotease_M4"/>
</dbReference>
<feature type="signal peptide" evidence="7">
    <location>
        <begin position="1"/>
        <end position="19"/>
    </location>
</feature>
<feature type="compositionally biased region" description="Polar residues" evidence="6">
    <location>
        <begin position="216"/>
        <end position="234"/>
    </location>
</feature>
<reference evidence="9" key="2">
    <citation type="submission" date="2020-09" db="EMBL/GenBank/DDBJ databases">
        <authorList>
            <person name="Sun Q."/>
            <person name="Ohkuma M."/>
        </authorList>
    </citation>
    <scope>NUCLEOTIDE SEQUENCE</scope>
    <source>
        <strain evidence="9">JCM 3086</strain>
    </source>
</reference>
<keyword evidence="2" id="KW-0479">Metal-binding</keyword>
<feature type="chain" id="PRO_5039547087" description="FTP domain-containing protein" evidence="7">
    <location>
        <begin position="20"/>
        <end position="249"/>
    </location>
</feature>
<dbReference type="GO" id="GO:0006508">
    <property type="term" value="P:proteolysis"/>
    <property type="evidence" value="ECO:0007669"/>
    <property type="project" value="UniProtKB-KW"/>
</dbReference>
<evidence type="ECO:0000259" key="8">
    <source>
        <dbReference type="Pfam" id="PF07504"/>
    </source>
</evidence>
<dbReference type="Pfam" id="PF07504">
    <property type="entry name" value="FTP"/>
    <property type="match status" value="1"/>
</dbReference>
<protein>
    <recommendedName>
        <fullName evidence="8">FTP domain-containing protein</fullName>
    </recommendedName>
</protein>
<feature type="domain" description="FTP" evidence="8">
    <location>
        <begin position="81"/>
        <end position="118"/>
    </location>
</feature>
<evidence type="ECO:0000256" key="7">
    <source>
        <dbReference type="SAM" id="SignalP"/>
    </source>
</evidence>
<evidence type="ECO:0000256" key="3">
    <source>
        <dbReference type="ARBA" id="ARBA00022801"/>
    </source>
</evidence>
<evidence type="ECO:0000256" key="5">
    <source>
        <dbReference type="ARBA" id="ARBA00023049"/>
    </source>
</evidence>
<reference evidence="9" key="1">
    <citation type="journal article" date="2014" name="Int. J. Syst. Evol. Microbiol.">
        <title>Complete genome sequence of Corynebacterium casei LMG S-19264T (=DSM 44701T), isolated from a smear-ripened cheese.</title>
        <authorList>
            <consortium name="US DOE Joint Genome Institute (JGI-PGF)"/>
            <person name="Walter F."/>
            <person name="Albersmeier A."/>
            <person name="Kalinowski J."/>
            <person name="Ruckert C."/>
        </authorList>
    </citation>
    <scope>NUCLEOTIDE SEQUENCE</scope>
    <source>
        <strain evidence="9">JCM 3086</strain>
    </source>
</reference>
<keyword evidence="1" id="KW-0645">Protease</keyword>
<evidence type="ECO:0000256" key="2">
    <source>
        <dbReference type="ARBA" id="ARBA00022723"/>
    </source>
</evidence>
<proteinExistence type="predicted"/>
<accession>A0A917NTJ1</accession>
<keyword evidence="3" id="KW-0378">Hydrolase</keyword>
<feature type="region of interest" description="Disordered" evidence="6">
    <location>
        <begin position="215"/>
        <end position="249"/>
    </location>
</feature>
<evidence type="ECO:0000313" key="9">
    <source>
        <dbReference type="EMBL" id="GGJ28444.1"/>
    </source>
</evidence>
<organism evidence="9 10">
    <name type="scientific">Streptomyces brasiliensis</name>
    <dbReference type="NCBI Taxonomy" id="1954"/>
    <lineage>
        <taxon>Bacteria</taxon>
        <taxon>Bacillati</taxon>
        <taxon>Actinomycetota</taxon>
        <taxon>Actinomycetes</taxon>
        <taxon>Kitasatosporales</taxon>
        <taxon>Streptomycetaceae</taxon>
        <taxon>Streptomyces</taxon>
    </lineage>
</organism>
<comment type="caution">
    <text evidence="9">The sequence shown here is derived from an EMBL/GenBank/DDBJ whole genome shotgun (WGS) entry which is preliminary data.</text>
</comment>
<dbReference type="Gene3D" id="3.10.450.490">
    <property type="match status" value="1"/>
</dbReference>
<dbReference type="PANTHER" id="PTHR33794:SF1">
    <property type="entry name" value="BACILLOLYSIN"/>
    <property type="match status" value="1"/>
</dbReference>
<keyword evidence="4" id="KW-0862">Zinc</keyword>
<evidence type="ECO:0000256" key="4">
    <source>
        <dbReference type="ARBA" id="ARBA00022833"/>
    </source>
</evidence>
<evidence type="ECO:0000256" key="6">
    <source>
        <dbReference type="SAM" id="MobiDB-lite"/>
    </source>
</evidence>
<gene>
    <name evidence="9" type="ORF">GCM10010121_044750</name>
</gene>
<feature type="region of interest" description="Disordered" evidence="6">
    <location>
        <begin position="189"/>
        <end position="208"/>
    </location>
</feature>
<dbReference type="InterPro" id="IPR011096">
    <property type="entry name" value="FTP_domain"/>
</dbReference>
<evidence type="ECO:0000313" key="10">
    <source>
        <dbReference type="Proteomes" id="UP000657574"/>
    </source>
</evidence>
<name>A0A917NTJ1_9ACTN</name>
<dbReference type="PANTHER" id="PTHR33794">
    <property type="entry name" value="BACILLOLYSIN"/>
    <property type="match status" value="1"/>
</dbReference>
<dbReference type="EMBL" id="BMQA01000014">
    <property type="protein sequence ID" value="GGJ28444.1"/>
    <property type="molecule type" value="Genomic_DNA"/>
</dbReference>
<dbReference type="AlphaFoldDB" id="A0A917NTJ1"/>
<dbReference type="GO" id="GO:0046872">
    <property type="term" value="F:metal ion binding"/>
    <property type="evidence" value="ECO:0007669"/>
    <property type="project" value="UniProtKB-KW"/>
</dbReference>
<sequence>MITAAALAFSALPAASAGAASASDASGNTRKLGALPQIKATTRQGAGAVRLSPGHRQRLLDQAANAAPDTARSLKLGPHEKLIPKDVIKDADRTIHTRYERTYAGLPVIGGDLVVHQRPGARTVTYAAKQKVTLPTTTAKVPASTAKKSALSKATAKGTRKAGAHTAPRQVVWMMGDRPKLAWESVVTGVQQGGSPSERHVVTDAASGATLENAEQVESAQGNSLYSGQVTIGSARQDDGRVESGTATA</sequence>